<dbReference type="SMART" id="SM00028">
    <property type="entry name" value="TPR"/>
    <property type="match status" value="3"/>
</dbReference>
<dbReference type="InterPro" id="IPR047150">
    <property type="entry name" value="SGT"/>
</dbReference>
<dbReference type="AlphaFoldDB" id="A0A369K3C9"/>
<organism evidence="4 5">
    <name type="scientific">Hypsizygus marmoreus</name>
    <name type="common">White beech mushroom</name>
    <name type="synonym">Agaricus marmoreus</name>
    <dbReference type="NCBI Taxonomy" id="39966"/>
    <lineage>
        <taxon>Eukaryota</taxon>
        <taxon>Fungi</taxon>
        <taxon>Dikarya</taxon>
        <taxon>Basidiomycota</taxon>
        <taxon>Agaricomycotina</taxon>
        <taxon>Agaricomycetes</taxon>
        <taxon>Agaricomycetidae</taxon>
        <taxon>Agaricales</taxon>
        <taxon>Tricholomatineae</taxon>
        <taxon>Lyophyllaceae</taxon>
        <taxon>Hypsizygus</taxon>
    </lineage>
</organism>
<keyword evidence="2 3" id="KW-0802">TPR repeat</keyword>
<dbReference type="Gene3D" id="1.25.40.10">
    <property type="entry name" value="Tetratricopeptide repeat domain"/>
    <property type="match status" value="1"/>
</dbReference>
<dbReference type="Proteomes" id="UP000076154">
    <property type="component" value="Unassembled WGS sequence"/>
</dbReference>
<dbReference type="InterPro" id="IPR011990">
    <property type="entry name" value="TPR-like_helical_dom_sf"/>
</dbReference>
<evidence type="ECO:0000256" key="1">
    <source>
        <dbReference type="ARBA" id="ARBA00022737"/>
    </source>
</evidence>
<dbReference type="SUPFAM" id="SSF48452">
    <property type="entry name" value="TPR-like"/>
    <property type="match status" value="1"/>
</dbReference>
<sequence length="551" mass="61815">MSQPQASTSTGSNANAEGLKALGNALHVKGKYKQAYQKYSEAIKEDPTNAILWANRAASALAMKQYLDAVSDAEKAAELDPKYAKAWGRQGTGFHALGSWKQAITCFTKALACLPPDENLAPQDKVLKAQFEVGLKKAEECEKRPIPEPMSVPIGGVDAENSPWKRALLMRNEVIANEDLTSSAFVIMNAYREFGSGIEKMKKTTRKTINGQGALIGLTGVLVHISNGILRDRRVFHIGIPNFFDLYNNQIELETAKTQAWDKAGPKLVQQEALRRLEISGWDAVRPALSTTIRAWVLRGFIQSAVTRVSAPEYYRDALDVLDWGSRVWKDVSHEVRGTIFDLTFIRGVRRLFLNAIWEAYSEESKENIYGLDDIAKVAQEIVTESDANPLRPGSQHDPGFISSFYVYPKADALAILGWYHMQLATASEDMDYKNEHWVEAADYYIQAANLLPQDEEYHAYYLKVALEAFWWSLAPLRVTLPLCARIRDAIPKMKQVWEYSQMAKERDWSLGQALVFEAEFKAKVETGEISSMSSARLEATFESPQDAKLQ</sequence>
<dbReference type="EMBL" id="LUEZ02000010">
    <property type="protein sequence ID" value="RDB29131.1"/>
    <property type="molecule type" value="Genomic_DNA"/>
</dbReference>
<dbReference type="STRING" id="39966.A0A369K3C9"/>
<dbReference type="PROSITE" id="PS50005">
    <property type="entry name" value="TPR"/>
    <property type="match status" value="2"/>
</dbReference>
<reference evidence="4" key="1">
    <citation type="submission" date="2018-04" db="EMBL/GenBank/DDBJ databases">
        <title>Whole genome sequencing of Hypsizygus marmoreus.</title>
        <authorList>
            <person name="Choi I.-G."/>
            <person name="Min B."/>
            <person name="Kim J.-G."/>
            <person name="Kim S."/>
            <person name="Oh Y.-L."/>
            <person name="Kong W.-S."/>
            <person name="Park H."/>
            <person name="Jeong J."/>
            <person name="Song E.-S."/>
        </authorList>
    </citation>
    <scope>NUCLEOTIDE SEQUENCE [LARGE SCALE GENOMIC DNA]</scope>
    <source>
        <strain evidence="4">51987-8</strain>
    </source>
</reference>
<gene>
    <name evidence="4" type="primary">SGTB_1</name>
    <name evidence="4" type="ORF">Hypma_016058</name>
</gene>
<accession>A0A369K3C9</accession>
<dbReference type="OrthoDB" id="2423701at2759"/>
<evidence type="ECO:0000313" key="5">
    <source>
        <dbReference type="Proteomes" id="UP000076154"/>
    </source>
</evidence>
<dbReference type="Pfam" id="PF07719">
    <property type="entry name" value="TPR_2"/>
    <property type="match status" value="1"/>
</dbReference>
<keyword evidence="1" id="KW-0677">Repeat</keyword>
<keyword evidence="5" id="KW-1185">Reference proteome</keyword>
<evidence type="ECO:0000256" key="3">
    <source>
        <dbReference type="PROSITE-ProRule" id="PRU00339"/>
    </source>
</evidence>
<evidence type="ECO:0000256" key="2">
    <source>
        <dbReference type="ARBA" id="ARBA00022803"/>
    </source>
</evidence>
<evidence type="ECO:0000313" key="4">
    <source>
        <dbReference type="EMBL" id="RDB29131.1"/>
    </source>
</evidence>
<feature type="repeat" description="TPR" evidence="3">
    <location>
        <begin position="84"/>
        <end position="117"/>
    </location>
</feature>
<dbReference type="PANTHER" id="PTHR45831">
    <property type="entry name" value="LD24721P"/>
    <property type="match status" value="1"/>
</dbReference>
<dbReference type="GO" id="GO:0006620">
    <property type="term" value="P:post-translational protein targeting to endoplasmic reticulum membrane"/>
    <property type="evidence" value="ECO:0007669"/>
    <property type="project" value="TreeGrafter"/>
</dbReference>
<name>A0A369K3C9_HYPMA</name>
<feature type="repeat" description="TPR" evidence="3">
    <location>
        <begin position="16"/>
        <end position="49"/>
    </location>
</feature>
<comment type="caution">
    <text evidence="4">The sequence shown here is derived from an EMBL/GenBank/DDBJ whole genome shotgun (WGS) entry which is preliminary data.</text>
</comment>
<dbReference type="InterPro" id="IPR019734">
    <property type="entry name" value="TPR_rpt"/>
</dbReference>
<dbReference type="GO" id="GO:0060090">
    <property type="term" value="F:molecular adaptor activity"/>
    <property type="evidence" value="ECO:0007669"/>
    <property type="project" value="TreeGrafter"/>
</dbReference>
<protein>
    <submittedName>
        <fullName evidence="4">Small glutamine-rich tetratricopeptide repeat-containing protein beta</fullName>
    </submittedName>
</protein>
<dbReference type="InParanoid" id="A0A369K3C9"/>
<dbReference type="PANTHER" id="PTHR45831:SF2">
    <property type="entry name" value="LD24721P"/>
    <property type="match status" value="1"/>
</dbReference>
<proteinExistence type="predicted"/>
<dbReference type="GO" id="GO:0016020">
    <property type="term" value="C:membrane"/>
    <property type="evidence" value="ECO:0007669"/>
    <property type="project" value="TreeGrafter"/>
</dbReference>
<dbReference type="GO" id="GO:0072380">
    <property type="term" value="C:TRC complex"/>
    <property type="evidence" value="ECO:0007669"/>
    <property type="project" value="TreeGrafter"/>
</dbReference>
<dbReference type="InterPro" id="IPR013105">
    <property type="entry name" value="TPR_2"/>
</dbReference>